<dbReference type="Proteomes" id="UP000287872">
    <property type="component" value="Unassembled WGS sequence"/>
</dbReference>
<dbReference type="SFLD" id="SFLDS00003">
    <property type="entry name" value="Haloacid_Dehalogenase"/>
    <property type="match status" value="1"/>
</dbReference>
<keyword evidence="2" id="KW-1185">Reference proteome</keyword>
<comment type="caution">
    <text evidence="1">The sequence shown here is derived from an EMBL/GenBank/DDBJ whole genome shotgun (WGS) entry which is preliminary data.</text>
</comment>
<evidence type="ECO:0000313" key="2">
    <source>
        <dbReference type="Proteomes" id="UP000287872"/>
    </source>
</evidence>
<dbReference type="SFLD" id="SFLDG01129">
    <property type="entry name" value="C1.5:_HAD__Beta-PGM__Phosphata"/>
    <property type="match status" value="1"/>
</dbReference>
<gene>
    <name evidence="1" type="ORF">Ctaglu_26900</name>
</gene>
<dbReference type="Gene3D" id="1.10.150.240">
    <property type="entry name" value="Putative phosphatase, domain 2"/>
    <property type="match status" value="1"/>
</dbReference>
<proteinExistence type="predicted"/>
<dbReference type="GO" id="GO:0008967">
    <property type="term" value="F:phosphoglycolate phosphatase activity"/>
    <property type="evidence" value="ECO:0007669"/>
    <property type="project" value="TreeGrafter"/>
</dbReference>
<dbReference type="PANTHER" id="PTHR43434:SF1">
    <property type="entry name" value="PHOSPHOGLYCOLATE PHOSPHATASE"/>
    <property type="match status" value="1"/>
</dbReference>
<accession>A0A401UNG8</accession>
<name>A0A401UNG8_9CLOT</name>
<dbReference type="InterPro" id="IPR036412">
    <property type="entry name" value="HAD-like_sf"/>
</dbReference>
<reference evidence="1 2" key="1">
    <citation type="submission" date="2018-11" db="EMBL/GenBank/DDBJ databases">
        <title>Genome sequencing and assembly of Clostridium tagluense strain A121.</title>
        <authorList>
            <person name="Murakami T."/>
            <person name="Segawa T."/>
            <person name="Shcherbakova V.A."/>
            <person name="Mori H."/>
            <person name="Yoshimura Y."/>
        </authorList>
    </citation>
    <scope>NUCLEOTIDE SEQUENCE [LARGE SCALE GENOMIC DNA]</scope>
    <source>
        <strain evidence="1 2">A121</strain>
    </source>
</reference>
<dbReference type="EMBL" id="BHYK01000014">
    <property type="protein sequence ID" value="GCD11067.1"/>
    <property type="molecule type" value="Genomic_DNA"/>
</dbReference>
<dbReference type="AlphaFoldDB" id="A0A401UNG8"/>
<dbReference type="PANTHER" id="PTHR43434">
    <property type="entry name" value="PHOSPHOGLYCOLATE PHOSPHATASE"/>
    <property type="match status" value="1"/>
</dbReference>
<protein>
    <submittedName>
        <fullName evidence="1">Putative phosphatase</fullName>
    </submittedName>
</protein>
<dbReference type="InterPro" id="IPR023214">
    <property type="entry name" value="HAD_sf"/>
</dbReference>
<dbReference type="RefSeq" id="WP_125002536.1">
    <property type="nucleotide sequence ID" value="NZ_BHYK01000014.1"/>
</dbReference>
<dbReference type="GO" id="GO:0005829">
    <property type="term" value="C:cytosol"/>
    <property type="evidence" value="ECO:0007669"/>
    <property type="project" value="TreeGrafter"/>
</dbReference>
<evidence type="ECO:0000313" key="1">
    <source>
        <dbReference type="EMBL" id="GCD11067.1"/>
    </source>
</evidence>
<dbReference type="GO" id="GO:0006281">
    <property type="term" value="P:DNA repair"/>
    <property type="evidence" value="ECO:0007669"/>
    <property type="project" value="TreeGrafter"/>
</dbReference>
<dbReference type="SUPFAM" id="SSF56784">
    <property type="entry name" value="HAD-like"/>
    <property type="match status" value="1"/>
</dbReference>
<sequence length="214" mass="24763">MNILNSGYKHIIWDWNGTLLDDVEVVINVMNSLLQKRKMPVIDKDIYLQIFDFPVINYYTKLGFDFSLEPFEKIANEYVKLYRDAYRSCNLQQDAQKILKLVSDSDITQSILSASQQIYLDESIDFYKINDFFVKVVGLNDHYAVSKVENGKRLIRDLSLNPKEVLLIGDTVHDYEVSKAIGCDCFLVACGHQHLDKFKNYDVPVYNSLSDLIL</sequence>
<dbReference type="InterPro" id="IPR050155">
    <property type="entry name" value="HAD-like_hydrolase_sf"/>
</dbReference>
<dbReference type="InterPro" id="IPR041492">
    <property type="entry name" value="HAD_2"/>
</dbReference>
<dbReference type="Pfam" id="PF13419">
    <property type="entry name" value="HAD_2"/>
    <property type="match status" value="1"/>
</dbReference>
<dbReference type="OrthoDB" id="9794086at2"/>
<organism evidence="1 2">
    <name type="scientific">Clostridium tagluense</name>
    <dbReference type="NCBI Taxonomy" id="360422"/>
    <lineage>
        <taxon>Bacteria</taxon>
        <taxon>Bacillati</taxon>
        <taxon>Bacillota</taxon>
        <taxon>Clostridia</taxon>
        <taxon>Eubacteriales</taxon>
        <taxon>Clostridiaceae</taxon>
        <taxon>Clostridium</taxon>
    </lineage>
</organism>
<dbReference type="Gene3D" id="3.40.50.1000">
    <property type="entry name" value="HAD superfamily/HAD-like"/>
    <property type="match status" value="1"/>
</dbReference>
<dbReference type="InterPro" id="IPR023198">
    <property type="entry name" value="PGP-like_dom2"/>
</dbReference>